<dbReference type="EMBL" id="OM638103">
    <property type="protein sequence ID" value="UNY47155.1"/>
    <property type="molecule type" value="Genomic_DNA"/>
</dbReference>
<sequence>MIKVFVLIISMSNGYRGSAIDHVEFDLKKDCEAAGEAFVQTNKRFDDSRFICVTKNKVQK</sequence>
<dbReference type="Proteomes" id="UP000832072">
    <property type="component" value="Segment"/>
</dbReference>
<organism evidence="1 2">
    <name type="scientific">Cronobacter phage LPCS28</name>
    <dbReference type="NCBI Taxonomy" id="2924885"/>
    <lineage>
        <taxon>Viruses</taxon>
        <taxon>Duplodnaviria</taxon>
        <taxon>Heunggongvirae</taxon>
        <taxon>Uroviricota</taxon>
        <taxon>Caudoviricetes</taxon>
        <taxon>Pantevenvirales</taxon>
        <taxon>Straboviridae</taxon>
        <taxon>Nanhuvirus</taxon>
        <taxon>Nanhuvirus LPCS28</taxon>
    </lineage>
</organism>
<keyword evidence="2" id="KW-1185">Reference proteome</keyword>
<reference evidence="1 2" key="1">
    <citation type="submission" date="2022-02" db="EMBL/GenBank/DDBJ databases">
        <authorList>
            <person name="Tian F."/>
            <person name="Li J."/>
            <person name="Li F."/>
            <person name="Tong Y."/>
        </authorList>
    </citation>
    <scope>NUCLEOTIDE SEQUENCE [LARGE SCALE GENOMIC DNA]</scope>
</reference>
<protein>
    <submittedName>
        <fullName evidence="1">Uncharacterized protein</fullName>
    </submittedName>
</protein>
<evidence type="ECO:0000313" key="1">
    <source>
        <dbReference type="EMBL" id="UNY47155.1"/>
    </source>
</evidence>
<accession>A0AAE9G501</accession>
<evidence type="ECO:0000313" key="2">
    <source>
        <dbReference type="Proteomes" id="UP000832072"/>
    </source>
</evidence>
<gene>
    <name evidence="1" type="ORF">EHEKIMEA_00273</name>
</gene>
<name>A0AAE9G501_9CAUD</name>
<proteinExistence type="predicted"/>